<sequence>MILISGATGTVGRQLVHQLAADDVPTRAISRKPEDTDLPVEVVFGDFDRPETLTDALHGVDAMFLLHGGQVAGDIDEVATAAVGAGVRRIVFLSSLAAGTRPDSVISRDQGPAERMLAERFDEVTVLRPGQFASNTLWWLEMIKSGTVRAPFGDVATPLIDPYDIAAVAKLALTAPSEAGHAGQVYTLTGPELLSPRQRVEIIAELLQREIGFVELPVDRARAEMLRTMPAEYADATLDLIGRPSAPERAVLPTVQQLLGRPARSFATWAADNRSVFG</sequence>
<organism evidence="2 3">
    <name type="scientific">Microlunatus soli</name>
    <dbReference type="NCBI Taxonomy" id="630515"/>
    <lineage>
        <taxon>Bacteria</taxon>
        <taxon>Bacillati</taxon>
        <taxon>Actinomycetota</taxon>
        <taxon>Actinomycetes</taxon>
        <taxon>Propionibacteriales</taxon>
        <taxon>Propionibacteriaceae</taxon>
        <taxon>Microlunatus</taxon>
    </lineage>
</organism>
<dbReference type="Gene3D" id="3.90.25.10">
    <property type="entry name" value="UDP-galactose 4-epimerase, domain 1"/>
    <property type="match status" value="1"/>
</dbReference>
<dbReference type="RefSeq" id="WP_091529924.1">
    <property type="nucleotide sequence ID" value="NZ_LT629772.1"/>
</dbReference>
<dbReference type="Pfam" id="PF13460">
    <property type="entry name" value="NAD_binding_10"/>
    <property type="match status" value="1"/>
</dbReference>
<dbReference type="PANTHER" id="PTHR43162:SF1">
    <property type="entry name" value="PRESTALK A DIFFERENTIATION PROTEIN A"/>
    <property type="match status" value="1"/>
</dbReference>
<dbReference type="InterPro" id="IPR036291">
    <property type="entry name" value="NAD(P)-bd_dom_sf"/>
</dbReference>
<reference evidence="2 3" key="1">
    <citation type="submission" date="2016-10" db="EMBL/GenBank/DDBJ databases">
        <authorList>
            <person name="de Groot N.N."/>
        </authorList>
    </citation>
    <scope>NUCLEOTIDE SEQUENCE [LARGE SCALE GENOMIC DNA]</scope>
    <source>
        <strain evidence="2 3">DSM 21800</strain>
    </source>
</reference>
<dbReference type="AlphaFoldDB" id="A0A1H1ZZY1"/>
<dbReference type="InterPro" id="IPR016040">
    <property type="entry name" value="NAD(P)-bd_dom"/>
</dbReference>
<dbReference type="EMBL" id="LT629772">
    <property type="protein sequence ID" value="SDT39274.1"/>
    <property type="molecule type" value="Genomic_DNA"/>
</dbReference>
<dbReference type="SUPFAM" id="SSF51735">
    <property type="entry name" value="NAD(P)-binding Rossmann-fold domains"/>
    <property type="match status" value="1"/>
</dbReference>
<dbReference type="STRING" id="630515.SAMN04489812_5573"/>
<evidence type="ECO:0000259" key="1">
    <source>
        <dbReference type="Pfam" id="PF13460"/>
    </source>
</evidence>
<keyword evidence="3" id="KW-1185">Reference proteome</keyword>
<dbReference type="OrthoDB" id="116343at2"/>
<feature type="domain" description="NAD(P)-binding" evidence="1">
    <location>
        <begin position="6"/>
        <end position="134"/>
    </location>
</feature>
<proteinExistence type="predicted"/>
<dbReference type="InterPro" id="IPR051604">
    <property type="entry name" value="Ergot_Alk_Oxidoreductase"/>
</dbReference>
<evidence type="ECO:0000313" key="2">
    <source>
        <dbReference type="EMBL" id="SDT39274.1"/>
    </source>
</evidence>
<dbReference type="Gene3D" id="3.40.50.720">
    <property type="entry name" value="NAD(P)-binding Rossmann-like Domain"/>
    <property type="match status" value="1"/>
</dbReference>
<accession>A0A1H1ZZY1</accession>
<protein>
    <submittedName>
        <fullName evidence="2">Uncharacterized conserved protein YbjT, contains NAD(P)-binding and DUF2867 domains</fullName>
    </submittedName>
</protein>
<evidence type="ECO:0000313" key="3">
    <source>
        <dbReference type="Proteomes" id="UP000199103"/>
    </source>
</evidence>
<gene>
    <name evidence="2" type="ORF">SAMN04489812_5573</name>
</gene>
<dbReference type="PANTHER" id="PTHR43162">
    <property type="match status" value="1"/>
</dbReference>
<dbReference type="Proteomes" id="UP000199103">
    <property type="component" value="Chromosome I"/>
</dbReference>
<name>A0A1H1ZZY1_9ACTN</name>